<dbReference type="eggNOG" id="ENOG502QT4U">
    <property type="taxonomic scope" value="Eukaryota"/>
</dbReference>
<dbReference type="GO" id="GO:0016787">
    <property type="term" value="F:hydrolase activity"/>
    <property type="evidence" value="ECO:0007669"/>
    <property type="project" value="InterPro"/>
</dbReference>
<evidence type="ECO:0000313" key="4">
    <source>
        <dbReference type="EMBL" id="KNE54586.1"/>
    </source>
</evidence>
<dbReference type="Gene3D" id="3.40.50.300">
    <property type="entry name" value="P-loop containing nucleotide triphosphate hydrolases"/>
    <property type="match status" value="2"/>
</dbReference>
<keyword evidence="1" id="KW-0067">ATP-binding</keyword>
<evidence type="ECO:0000256" key="1">
    <source>
        <dbReference type="ARBA" id="ARBA00022806"/>
    </source>
</evidence>
<accession>A0A0L0RX09</accession>
<dbReference type="GO" id="GO:0061749">
    <property type="term" value="F:forked DNA-dependent helicase activity"/>
    <property type="evidence" value="ECO:0007669"/>
    <property type="project" value="TreeGrafter"/>
</dbReference>
<keyword evidence="1" id="KW-0347">Helicase</keyword>
<reference evidence="4 5" key="1">
    <citation type="submission" date="2009-11" db="EMBL/GenBank/DDBJ databases">
        <title>Annotation of Allomyces macrogynus ATCC 38327.</title>
        <authorList>
            <consortium name="The Broad Institute Genome Sequencing Platform"/>
            <person name="Russ C."/>
            <person name="Cuomo C."/>
            <person name="Burger G."/>
            <person name="Gray M.W."/>
            <person name="Holland P.W.H."/>
            <person name="King N."/>
            <person name="Lang F.B.F."/>
            <person name="Roger A.J."/>
            <person name="Ruiz-Trillo I."/>
            <person name="Young S.K."/>
            <person name="Zeng Q."/>
            <person name="Gargeya S."/>
            <person name="Fitzgerald M."/>
            <person name="Haas B."/>
            <person name="Abouelleil A."/>
            <person name="Alvarado L."/>
            <person name="Arachchi H.M."/>
            <person name="Berlin A."/>
            <person name="Chapman S.B."/>
            <person name="Gearin G."/>
            <person name="Goldberg J."/>
            <person name="Griggs A."/>
            <person name="Gujja S."/>
            <person name="Hansen M."/>
            <person name="Heiman D."/>
            <person name="Howarth C."/>
            <person name="Larimer J."/>
            <person name="Lui A."/>
            <person name="MacDonald P.J.P."/>
            <person name="McCowen C."/>
            <person name="Montmayeur A."/>
            <person name="Murphy C."/>
            <person name="Neiman D."/>
            <person name="Pearson M."/>
            <person name="Priest M."/>
            <person name="Roberts A."/>
            <person name="Saif S."/>
            <person name="Shea T."/>
            <person name="Sisk P."/>
            <person name="Stolte C."/>
            <person name="Sykes S."/>
            <person name="Wortman J."/>
            <person name="Nusbaum C."/>
            <person name="Birren B."/>
        </authorList>
    </citation>
    <scope>NUCLEOTIDE SEQUENCE [LARGE SCALE GENOMIC DNA]</scope>
    <source>
        <strain evidence="4 5">ATCC 38327</strain>
    </source>
</reference>
<name>A0A0L0RX09_ALLM3</name>
<dbReference type="InterPro" id="IPR014001">
    <property type="entry name" value="Helicase_ATP-bd"/>
</dbReference>
<dbReference type="PANTHER" id="PTHR47396:SF1">
    <property type="entry name" value="ATP-DEPENDENT HELICASE IRC3-RELATED"/>
    <property type="match status" value="1"/>
</dbReference>
<keyword evidence="1" id="KW-0547">Nucleotide-binding</keyword>
<dbReference type="VEuPathDB" id="FungiDB:AMAG_00553"/>
<keyword evidence="1" id="KW-0378">Hydrolase</keyword>
<dbReference type="CDD" id="cd18799">
    <property type="entry name" value="SF2_C_EcoAI-like"/>
    <property type="match status" value="1"/>
</dbReference>
<feature type="domain" description="Helicase ATP-binding" evidence="2">
    <location>
        <begin position="85"/>
        <end position="219"/>
    </location>
</feature>
<organism evidence="4 5">
    <name type="scientific">Allomyces macrogynus (strain ATCC 38327)</name>
    <name type="common">Allomyces javanicus var. macrogynus</name>
    <dbReference type="NCBI Taxonomy" id="578462"/>
    <lineage>
        <taxon>Eukaryota</taxon>
        <taxon>Fungi</taxon>
        <taxon>Fungi incertae sedis</taxon>
        <taxon>Blastocladiomycota</taxon>
        <taxon>Blastocladiomycetes</taxon>
        <taxon>Blastocladiales</taxon>
        <taxon>Blastocladiaceae</taxon>
        <taxon>Allomyces</taxon>
    </lineage>
</organism>
<dbReference type="AlphaFoldDB" id="A0A0L0RX09"/>
<evidence type="ECO:0000313" key="5">
    <source>
        <dbReference type="Proteomes" id="UP000054350"/>
    </source>
</evidence>
<feature type="domain" description="Helicase C-terminal" evidence="3">
    <location>
        <begin position="285"/>
        <end position="428"/>
    </location>
</feature>
<evidence type="ECO:0000259" key="2">
    <source>
        <dbReference type="PROSITE" id="PS51192"/>
    </source>
</evidence>
<dbReference type="PROSITE" id="PS51194">
    <property type="entry name" value="HELICASE_CTER"/>
    <property type="match status" value="1"/>
</dbReference>
<dbReference type="GO" id="GO:0005524">
    <property type="term" value="F:ATP binding"/>
    <property type="evidence" value="ECO:0007669"/>
    <property type="project" value="InterPro"/>
</dbReference>
<dbReference type="GO" id="GO:0036121">
    <property type="term" value="F:double-stranded DNA helicase activity"/>
    <property type="evidence" value="ECO:0007669"/>
    <property type="project" value="TreeGrafter"/>
</dbReference>
<sequence length="698" mass="77270">MLQDVWSADASAAVSTSPTGSLQPRPDASWAIQTDVQFIKLTLRPYQADCIDKSLAALGRGVMRQAVSLPVVFSNLITRVPSPHPRATKTLVLAHRKEIIEQAVSQIVRAAPHLAVAVEGAGVKQQPHLPSADVVVASVAALGKKESVRLPKYDPSDFRLVIVDEAHHAAAATYRRIFEHFGLLDRKNRSHILLWGCSATLHRMDKQPLGVIFDRLVYQRGFLQMIREGYLSDFLLQTVETTIDLSDVALSRGDFVVGELSRTVNDDVRNNLIVRAWQNVSAPSNSTKGKVVMKKRRSTLVFAADVAHVKGLTAAFKKAGIEAHGLHGSIDMTTRSNLIDRFRRGAFPVLVNCAILTEGTDIPNIDCVVLARPTRSTILYQQMLGRGLRLYPDKTECLVLEVVDYYDRPELVTAPTLLGLRPNFKMPTGVPFGDVAGQVQAAAETSVDATVAQSLDDIHALLDDQGDGNVPATLDLLDAALIREGSVEVHHVGRMNDLVHESIGFLAQLRGRGITTRLDWFFLRRDLLALKLPSNAMLCIKAEPWSYSVYAQQTIWQVNDSRIKVQNDLMSVFSGLSTIQQVVSECDAWVEAAFPDTHHWCGKTRNALWVDKRSDKQAWYLRDLGFLTVPDGLAPVVNDMDLPRRREIDLARMTMSRAMKWIARLLDGSEHGDAGSVDVEGQKRPRKVEAVTMPTMID</sequence>
<reference evidence="5" key="2">
    <citation type="submission" date="2009-11" db="EMBL/GenBank/DDBJ databases">
        <title>The Genome Sequence of Allomyces macrogynus strain ATCC 38327.</title>
        <authorList>
            <consortium name="The Broad Institute Genome Sequencing Platform"/>
            <person name="Russ C."/>
            <person name="Cuomo C."/>
            <person name="Shea T."/>
            <person name="Young S.K."/>
            <person name="Zeng Q."/>
            <person name="Koehrsen M."/>
            <person name="Haas B."/>
            <person name="Borodovsky M."/>
            <person name="Guigo R."/>
            <person name="Alvarado L."/>
            <person name="Berlin A."/>
            <person name="Borenstein D."/>
            <person name="Chen Z."/>
            <person name="Engels R."/>
            <person name="Freedman E."/>
            <person name="Gellesch M."/>
            <person name="Goldberg J."/>
            <person name="Griggs A."/>
            <person name="Gujja S."/>
            <person name="Heiman D."/>
            <person name="Hepburn T."/>
            <person name="Howarth C."/>
            <person name="Jen D."/>
            <person name="Larson L."/>
            <person name="Lewis B."/>
            <person name="Mehta T."/>
            <person name="Park D."/>
            <person name="Pearson M."/>
            <person name="Roberts A."/>
            <person name="Saif S."/>
            <person name="Shenoy N."/>
            <person name="Sisk P."/>
            <person name="Stolte C."/>
            <person name="Sykes S."/>
            <person name="Walk T."/>
            <person name="White J."/>
            <person name="Yandava C."/>
            <person name="Burger G."/>
            <person name="Gray M.W."/>
            <person name="Holland P.W.H."/>
            <person name="King N."/>
            <person name="Lang F.B.F."/>
            <person name="Roger A.J."/>
            <person name="Ruiz-Trillo I."/>
            <person name="Lander E."/>
            <person name="Nusbaum C."/>
        </authorList>
    </citation>
    <scope>NUCLEOTIDE SEQUENCE [LARGE SCALE GENOMIC DNA]</scope>
    <source>
        <strain evidence="5">ATCC 38327</strain>
    </source>
</reference>
<dbReference type="GO" id="GO:0032042">
    <property type="term" value="P:mitochondrial DNA metabolic process"/>
    <property type="evidence" value="ECO:0007669"/>
    <property type="project" value="TreeGrafter"/>
</dbReference>
<dbReference type="GO" id="GO:0000403">
    <property type="term" value="F:Y-form DNA binding"/>
    <property type="evidence" value="ECO:0007669"/>
    <property type="project" value="TreeGrafter"/>
</dbReference>
<dbReference type="PROSITE" id="PS51192">
    <property type="entry name" value="HELICASE_ATP_BIND_1"/>
    <property type="match status" value="1"/>
</dbReference>
<dbReference type="Proteomes" id="UP000054350">
    <property type="component" value="Unassembled WGS sequence"/>
</dbReference>
<dbReference type="InterPro" id="IPR050742">
    <property type="entry name" value="Helicase_Restrict-Modif_Enz"/>
</dbReference>
<protein>
    <recommendedName>
        <fullName evidence="6">P-loop containing nucleoside triphosphate hydrolase protein</fullName>
    </recommendedName>
</protein>
<evidence type="ECO:0000259" key="3">
    <source>
        <dbReference type="PROSITE" id="PS51194"/>
    </source>
</evidence>
<keyword evidence="5" id="KW-1185">Reference proteome</keyword>
<dbReference type="OrthoDB" id="16911at2759"/>
<dbReference type="GO" id="GO:0070125">
    <property type="term" value="P:mitochondrial translational elongation"/>
    <property type="evidence" value="ECO:0007669"/>
    <property type="project" value="TreeGrafter"/>
</dbReference>
<dbReference type="SMART" id="SM00490">
    <property type="entry name" value="HELICc"/>
    <property type="match status" value="1"/>
</dbReference>
<dbReference type="PANTHER" id="PTHR47396">
    <property type="entry name" value="TYPE I RESTRICTION ENZYME ECOKI R PROTEIN"/>
    <property type="match status" value="1"/>
</dbReference>
<gene>
    <name evidence="4" type="ORF">AMAG_00553</name>
</gene>
<dbReference type="GO" id="GO:0005759">
    <property type="term" value="C:mitochondrial matrix"/>
    <property type="evidence" value="ECO:0007669"/>
    <property type="project" value="TreeGrafter"/>
</dbReference>
<dbReference type="InterPro" id="IPR001650">
    <property type="entry name" value="Helicase_C-like"/>
</dbReference>
<dbReference type="Pfam" id="PF00271">
    <property type="entry name" value="Helicase_C"/>
    <property type="match status" value="1"/>
</dbReference>
<dbReference type="InterPro" id="IPR027417">
    <property type="entry name" value="P-loop_NTPase"/>
</dbReference>
<dbReference type="EMBL" id="GG745328">
    <property type="protein sequence ID" value="KNE54586.1"/>
    <property type="molecule type" value="Genomic_DNA"/>
</dbReference>
<dbReference type="Pfam" id="PF04851">
    <property type="entry name" value="ResIII"/>
    <property type="match status" value="1"/>
</dbReference>
<proteinExistence type="predicted"/>
<evidence type="ECO:0008006" key="6">
    <source>
        <dbReference type="Google" id="ProtNLM"/>
    </source>
</evidence>
<dbReference type="SMART" id="SM00487">
    <property type="entry name" value="DEXDc"/>
    <property type="match status" value="1"/>
</dbReference>
<dbReference type="SUPFAM" id="SSF52540">
    <property type="entry name" value="P-loop containing nucleoside triphosphate hydrolases"/>
    <property type="match status" value="1"/>
</dbReference>
<dbReference type="STRING" id="578462.A0A0L0RX09"/>
<dbReference type="InterPro" id="IPR006935">
    <property type="entry name" value="Helicase/UvrB_N"/>
</dbReference>